<dbReference type="AlphaFoldDB" id="A0A9X3BFY9"/>
<dbReference type="PANTHER" id="PTHR43580:SF2">
    <property type="entry name" value="CYTOKINE-LIKE NUCLEAR FACTOR N-PAC"/>
    <property type="match status" value="1"/>
</dbReference>
<accession>A0A9X3BFY9</accession>
<evidence type="ECO:0000256" key="3">
    <source>
        <dbReference type="PIRSR" id="PIRSR000103-1"/>
    </source>
</evidence>
<feature type="active site" evidence="3">
    <location>
        <position position="171"/>
    </location>
</feature>
<dbReference type="Pfam" id="PF03446">
    <property type="entry name" value="NAD_binding_2"/>
    <property type="match status" value="1"/>
</dbReference>
<dbReference type="PANTHER" id="PTHR43580">
    <property type="entry name" value="OXIDOREDUCTASE GLYR1-RELATED"/>
    <property type="match status" value="1"/>
</dbReference>
<dbReference type="InterPro" id="IPR002204">
    <property type="entry name" value="3-OH-isobutyrate_DH-rel_CS"/>
</dbReference>
<comment type="caution">
    <text evidence="6">The sequence shown here is derived from an EMBL/GenBank/DDBJ whole genome shotgun (WGS) entry which is preliminary data.</text>
</comment>
<dbReference type="GO" id="GO:0016054">
    <property type="term" value="P:organic acid catabolic process"/>
    <property type="evidence" value="ECO:0007669"/>
    <property type="project" value="UniProtKB-ARBA"/>
</dbReference>
<dbReference type="SUPFAM" id="SSF48179">
    <property type="entry name" value="6-phosphogluconate dehydrogenase C-terminal domain-like"/>
    <property type="match status" value="1"/>
</dbReference>
<dbReference type="Gene3D" id="3.40.50.720">
    <property type="entry name" value="NAD(P)-binding Rossmann-like Domain"/>
    <property type="match status" value="1"/>
</dbReference>
<dbReference type="InterPro" id="IPR006115">
    <property type="entry name" value="6PGDH_NADP-bd"/>
</dbReference>
<protein>
    <submittedName>
        <fullName evidence="6">NAD(P)-dependent oxidoreductase</fullName>
    </submittedName>
</protein>
<evidence type="ECO:0000259" key="4">
    <source>
        <dbReference type="Pfam" id="PF03446"/>
    </source>
</evidence>
<reference evidence="6" key="1">
    <citation type="submission" date="2022-09" db="EMBL/GenBank/DDBJ databases">
        <authorList>
            <person name="Yuan C."/>
            <person name="Ke Z."/>
        </authorList>
    </citation>
    <scope>NUCLEOTIDE SEQUENCE</scope>
    <source>
        <strain evidence="6">LB-8</strain>
    </source>
</reference>
<dbReference type="Gene3D" id="1.10.1040.10">
    <property type="entry name" value="N-(1-d-carboxylethyl)-l-norvaline Dehydrogenase, domain 2"/>
    <property type="match status" value="1"/>
</dbReference>
<dbReference type="InterPro" id="IPR051265">
    <property type="entry name" value="HIBADH-related_NP60_sf"/>
</dbReference>
<dbReference type="GO" id="GO:0016491">
    <property type="term" value="F:oxidoreductase activity"/>
    <property type="evidence" value="ECO:0007669"/>
    <property type="project" value="UniProtKB-KW"/>
</dbReference>
<feature type="domain" description="6-phosphogluconate dehydrogenase NADP-binding" evidence="4">
    <location>
        <begin position="3"/>
        <end position="154"/>
    </location>
</feature>
<reference evidence="6" key="2">
    <citation type="submission" date="2023-04" db="EMBL/GenBank/DDBJ databases">
        <title>Paracnuella aquatica gen. nov., sp. nov., a member of the family Chitinophagaceae isolated from a hot spring.</title>
        <authorList>
            <person name="Wang C."/>
        </authorList>
    </citation>
    <scope>NUCLEOTIDE SEQUENCE</scope>
    <source>
        <strain evidence="6">LB-8</strain>
    </source>
</reference>
<dbReference type="InterPro" id="IPR015815">
    <property type="entry name" value="HIBADH-related"/>
</dbReference>
<keyword evidence="2" id="KW-0520">NAD</keyword>
<organism evidence="6 7">
    <name type="scientific">Paraflavisolibacter caeni</name>
    <dbReference type="NCBI Taxonomy" id="2982496"/>
    <lineage>
        <taxon>Bacteria</taxon>
        <taxon>Pseudomonadati</taxon>
        <taxon>Bacteroidota</taxon>
        <taxon>Chitinophagia</taxon>
        <taxon>Chitinophagales</taxon>
        <taxon>Chitinophagaceae</taxon>
        <taxon>Paraflavisolibacter</taxon>
    </lineage>
</organism>
<dbReference type="PIRSF" id="PIRSF000103">
    <property type="entry name" value="HIBADH"/>
    <property type="match status" value="1"/>
</dbReference>
<evidence type="ECO:0000256" key="1">
    <source>
        <dbReference type="ARBA" id="ARBA00023002"/>
    </source>
</evidence>
<name>A0A9X3BFY9_9BACT</name>
<evidence type="ECO:0000313" key="7">
    <source>
        <dbReference type="Proteomes" id="UP001155483"/>
    </source>
</evidence>
<proteinExistence type="predicted"/>
<dbReference type="SUPFAM" id="SSF51735">
    <property type="entry name" value="NAD(P)-binding Rossmann-fold domains"/>
    <property type="match status" value="1"/>
</dbReference>
<dbReference type="RefSeq" id="WP_279297363.1">
    <property type="nucleotide sequence ID" value="NZ_JAOTIF010000008.1"/>
</dbReference>
<dbReference type="InterPro" id="IPR036291">
    <property type="entry name" value="NAD(P)-bd_dom_sf"/>
</dbReference>
<dbReference type="GO" id="GO:0051287">
    <property type="term" value="F:NAD binding"/>
    <property type="evidence" value="ECO:0007669"/>
    <property type="project" value="InterPro"/>
</dbReference>
<keyword evidence="1" id="KW-0560">Oxidoreductase</keyword>
<dbReference type="Pfam" id="PF14833">
    <property type="entry name" value="NAD_binding_11"/>
    <property type="match status" value="1"/>
</dbReference>
<feature type="domain" description="3-hydroxyisobutyrate dehydrogenase-like NAD-binding" evidence="5">
    <location>
        <begin position="167"/>
        <end position="285"/>
    </location>
</feature>
<evidence type="ECO:0000313" key="6">
    <source>
        <dbReference type="EMBL" id="MCU7549924.1"/>
    </source>
</evidence>
<gene>
    <name evidence="6" type="ORF">OCK74_12400</name>
</gene>
<dbReference type="GO" id="GO:0050661">
    <property type="term" value="F:NADP binding"/>
    <property type="evidence" value="ECO:0007669"/>
    <property type="project" value="InterPro"/>
</dbReference>
<keyword evidence="7" id="KW-1185">Reference proteome</keyword>
<dbReference type="Proteomes" id="UP001155483">
    <property type="component" value="Unassembled WGS sequence"/>
</dbReference>
<evidence type="ECO:0000259" key="5">
    <source>
        <dbReference type="Pfam" id="PF14833"/>
    </source>
</evidence>
<dbReference type="InterPro" id="IPR008927">
    <property type="entry name" value="6-PGluconate_DH-like_C_sf"/>
</dbReference>
<sequence length="291" mass="31563">MTMGFIGLGNQGIVMVNNLIERNVPLHLYNRTAEKMQAFSGKAQLHASVSSLAKACDLIISIVSDDKAVEAISFGNEGLIAQMKPGSVHVCMSTIAPDTASRLEAAHKEKGIEYCTATIIGRPEATRNRNLVTCFSGTTGLKEPIFGVLKDLGTAKLFEFGDSAATAAAVKVCNNFMIAAAMEAMGEAFTLVEKAGGNATAFYDMISDSVFACPIYKNYGKIIVEKNYKQAGFTSQLGLKDIRLALQLAEATNTPLPLADLIRNRFLVNHNRGRKDWDWASFVEVIKEENK</sequence>
<dbReference type="InterPro" id="IPR013328">
    <property type="entry name" value="6PGD_dom2"/>
</dbReference>
<dbReference type="EMBL" id="JAOTIF010000008">
    <property type="protein sequence ID" value="MCU7549924.1"/>
    <property type="molecule type" value="Genomic_DNA"/>
</dbReference>
<dbReference type="InterPro" id="IPR029154">
    <property type="entry name" value="HIBADH-like_NADP-bd"/>
</dbReference>
<evidence type="ECO:0000256" key="2">
    <source>
        <dbReference type="ARBA" id="ARBA00023027"/>
    </source>
</evidence>
<dbReference type="PROSITE" id="PS00895">
    <property type="entry name" value="3_HYDROXYISOBUT_DH"/>
    <property type="match status" value="1"/>
</dbReference>